<dbReference type="PANTHER" id="PTHR48041">
    <property type="entry name" value="ABC TRANSPORTER G FAMILY MEMBER 28"/>
    <property type="match status" value="1"/>
</dbReference>
<evidence type="ECO:0000256" key="3">
    <source>
        <dbReference type="ARBA" id="ARBA00022448"/>
    </source>
</evidence>
<evidence type="ECO:0000256" key="4">
    <source>
        <dbReference type="ARBA" id="ARBA00022692"/>
    </source>
</evidence>
<comment type="similarity">
    <text evidence="2">Belongs to the ABC transporter superfamily. ABCG family. Eye pigment precursor importer (TC 3.A.1.204) subfamily.</text>
</comment>
<comment type="caution">
    <text evidence="11">The sequence shown here is derived from an EMBL/GenBank/DDBJ whole genome shotgun (WGS) entry which is preliminary data.</text>
</comment>
<dbReference type="InterPro" id="IPR013525">
    <property type="entry name" value="ABC2_TM"/>
</dbReference>
<dbReference type="FunFam" id="3.40.50.300:FF:001077">
    <property type="entry name" value="Uncharacterized protein, isoform A"/>
    <property type="match status" value="1"/>
</dbReference>
<accession>A0AAN9TGN3</accession>
<evidence type="ECO:0000313" key="12">
    <source>
        <dbReference type="Proteomes" id="UP001367676"/>
    </source>
</evidence>
<dbReference type="InterPro" id="IPR043926">
    <property type="entry name" value="ABCG_dom"/>
</dbReference>
<feature type="transmembrane region" description="Helical" evidence="7">
    <location>
        <begin position="431"/>
        <end position="453"/>
    </location>
</feature>
<proteinExistence type="inferred from homology"/>
<keyword evidence="6 7" id="KW-0472">Membrane</keyword>
<feature type="domain" description="ABC transporter" evidence="8">
    <location>
        <begin position="11"/>
        <end position="126"/>
    </location>
</feature>
<dbReference type="GO" id="GO:0140359">
    <property type="term" value="F:ABC-type transporter activity"/>
    <property type="evidence" value="ECO:0007669"/>
    <property type="project" value="InterPro"/>
</dbReference>
<evidence type="ECO:0000256" key="6">
    <source>
        <dbReference type="ARBA" id="ARBA00023136"/>
    </source>
</evidence>
<dbReference type="Pfam" id="PF00005">
    <property type="entry name" value="ABC_tran"/>
    <property type="match status" value="1"/>
</dbReference>
<reference evidence="11 12" key="1">
    <citation type="submission" date="2024-03" db="EMBL/GenBank/DDBJ databases">
        <title>Adaptation during the transition from Ophiocordyceps entomopathogen to insect associate is accompanied by gene loss and intensified selection.</title>
        <authorList>
            <person name="Ward C.M."/>
            <person name="Onetto C.A."/>
            <person name="Borneman A.R."/>
        </authorList>
    </citation>
    <scope>NUCLEOTIDE SEQUENCE [LARGE SCALE GENOMIC DNA]</scope>
    <source>
        <strain evidence="11">AWRI1</strain>
        <tissue evidence="11">Single Adult Female</tissue>
    </source>
</reference>
<gene>
    <name evidence="11" type="ORF">V9T40_002408</name>
</gene>
<feature type="domain" description="ABC transporter family G" evidence="10">
    <location>
        <begin position="155"/>
        <end position="217"/>
    </location>
</feature>
<dbReference type="Pfam" id="PF19055">
    <property type="entry name" value="ABC2_membrane_7"/>
    <property type="match status" value="1"/>
</dbReference>
<evidence type="ECO:0000256" key="5">
    <source>
        <dbReference type="ARBA" id="ARBA00022989"/>
    </source>
</evidence>
<organism evidence="11 12">
    <name type="scientific">Parthenolecanium corni</name>
    <dbReference type="NCBI Taxonomy" id="536013"/>
    <lineage>
        <taxon>Eukaryota</taxon>
        <taxon>Metazoa</taxon>
        <taxon>Ecdysozoa</taxon>
        <taxon>Arthropoda</taxon>
        <taxon>Hexapoda</taxon>
        <taxon>Insecta</taxon>
        <taxon>Pterygota</taxon>
        <taxon>Neoptera</taxon>
        <taxon>Paraneoptera</taxon>
        <taxon>Hemiptera</taxon>
        <taxon>Sternorrhyncha</taxon>
        <taxon>Coccoidea</taxon>
        <taxon>Coccidae</taxon>
        <taxon>Parthenolecanium</taxon>
    </lineage>
</organism>
<feature type="transmembrane region" description="Helical" evidence="7">
    <location>
        <begin position="332"/>
        <end position="352"/>
    </location>
</feature>
<protein>
    <submittedName>
        <fullName evidence="11">Uncharacterized protein</fullName>
    </submittedName>
</protein>
<comment type="subcellular location">
    <subcellularLocation>
        <location evidence="1">Membrane</location>
        <topology evidence="1">Multi-pass membrane protein</topology>
    </subcellularLocation>
</comment>
<dbReference type="GO" id="GO:0005524">
    <property type="term" value="F:ATP binding"/>
    <property type="evidence" value="ECO:0007669"/>
    <property type="project" value="InterPro"/>
</dbReference>
<dbReference type="Proteomes" id="UP001367676">
    <property type="component" value="Unassembled WGS sequence"/>
</dbReference>
<dbReference type="InterPro" id="IPR050352">
    <property type="entry name" value="ABCG_transporters"/>
</dbReference>
<evidence type="ECO:0000259" key="9">
    <source>
        <dbReference type="Pfam" id="PF01061"/>
    </source>
</evidence>
<dbReference type="AlphaFoldDB" id="A0AAN9TGN3"/>
<dbReference type="GO" id="GO:0005886">
    <property type="term" value="C:plasma membrane"/>
    <property type="evidence" value="ECO:0007669"/>
    <property type="project" value="TreeGrafter"/>
</dbReference>
<feature type="transmembrane region" description="Helical" evidence="7">
    <location>
        <begin position="402"/>
        <end position="424"/>
    </location>
</feature>
<feature type="transmembrane region" description="Helical" evidence="7">
    <location>
        <begin position="517"/>
        <end position="539"/>
    </location>
</feature>
<feature type="domain" description="ABC-2 type transporter transmembrane" evidence="9">
    <location>
        <begin position="272"/>
        <end position="480"/>
    </location>
</feature>
<keyword evidence="4 7" id="KW-0812">Transmembrane</keyword>
<feature type="transmembrane region" description="Helical" evidence="7">
    <location>
        <begin position="364"/>
        <end position="390"/>
    </location>
</feature>
<sequence length="542" mass="61472">MPDHSQIKANLQSGSAGSVLVNGEDRRIPGIDKFLKLSCYIQQDDALRPFLSVQESMIIAAHLKLGLQVPLKRKQAQIQELLEMLGLSKHSRTMTKRLSGGQKKRLSVALELITNPPIIFLDEPTTGLDSLSCSQCVQLLKNLASQGRTVVCTIHQPSALVFEKFDHLFAVTSGRCLYQGPINSLVPYFSQFDLHCPPYHNPADFLIEVATGEYEADEDKLTAAASCLNRNTFTSAIIGTQRKNRKYNPTLSSDEIVEYNKCQPKSPSTFLQAFYLFDRNVKAIKRNKSQFTLRLVAHMVIAIIFGYLYTGVGNNANRVLANGVFLYGSNLFLVYTGQMGVVLSFPLEFLILKREHFNRWYSLLPYLISTLLIEIPFQVACCLTYLLPAYFLTGQPLETFRLMYFAIILIVTSLTAQSTGFLLGATLPVNISVFIGPVSMVLLSVFGFAIRLADIPVIFKWLHYFSFIRSSYQSLLYSMYGMKRSPLPCDSIYCHFRPPMQFMKEMDVTDFEMVVEFLYICFICILVYVCTSFCIWYRLNKR</sequence>
<dbReference type="PANTHER" id="PTHR48041:SF61">
    <property type="entry name" value="SD03967P"/>
    <property type="match status" value="1"/>
</dbReference>
<dbReference type="SUPFAM" id="SSF52540">
    <property type="entry name" value="P-loop containing nucleoside triphosphate hydrolases"/>
    <property type="match status" value="1"/>
</dbReference>
<dbReference type="EMBL" id="JBBCAQ010000022">
    <property type="protein sequence ID" value="KAK7590795.1"/>
    <property type="molecule type" value="Genomic_DNA"/>
</dbReference>
<evidence type="ECO:0000256" key="1">
    <source>
        <dbReference type="ARBA" id="ARBA00004141"/>
    </source>
</evidence>
<keyword evidence="3" id="KW-0813">Transport</keyword>
<evidence type="ECO:0000259" key="8">
    <source>
        <dbReference type="Pfam" id="PF00005"/>
    </source>
</evidence>
<evidence type="ECO:0000256" key="7">
    <source>
        <dbReference type="SAM" id="Phobius"/>
    </source>
</evidence>
<keyword evidence="12" id="KW-1185">Reference proteome</keyword>
<dbReference type="Pfam" id="PF01061">
    <property type="entry name" value="ABC2_membrane"/>
    <property type="match status" value="1"/>
</dbReference>
<name>A0AAN9TGN3_9HEMI</name>
<dbReference type="PROSITE" id="PS00211">
    <property type="entry name" value="ABC_TRANSPORTER_1"/>
    <property type="match status" value="1"/>
</dbReference>
<dbReference type="InterPro" id="IPR003439">
    <property type="entry name" value="ABC_transporter-like_ATP-bd"/>
</dbReference>
<dbReference type="InterPro" id="IPR027417">
    <property type="entry name" value="P-loop_NTPase"/>
</dbReference>
<feature type="transmembrane region" description="Helical" evidence="7">
    <location>
        <begin position="291"/>
        <end position="312"/>
    </location>
</feature>
<evidence type="ECO:0000256" key="2">
    <source>
        <dbReference type="ARBA" id="ARBA00005814"/>
    </source>
</evidence>
<keyword evidence="5 7" id="KW-1133">Transmembrane helix</keyword>
<dbReference type="GO" id="GO:0016887">
    <property type="term" value="F:ATP hydrolysis activity"/>
    <property type="evidence" value="ECO:0007669"/>
    <property type="project" value="InterPro"/>
</dbReference>
<dbReference type="Gene3D" id="3.40.50.300">
    <property type="entry name" value="P-loop containing nucleotide triphosphate hydrolases"/>
    <property type="match status" value="1"/>
</dbReference>
<evidence type="ECO:0000313" key="11">
    <source>
        <dbReference type="EMBL" id="KAK7590795.1"/>
    </source>
</evidence>
<dbReference type="InterPro" id="IPR017871">
    <property type="entry name" value="ABC_transporter-like_CS"/>
</dbReference>
<evidence type="ECO:0000259" key="10">
    <source>
        <dbReference type="Pfam" id="PF19055"/>
    </source>
</evidence>